<keyword evidence="2" id="KW-1185">Reference proteome</keyword>
<feature type="non-terminal residue" evidence="1">
    <location>
        <position position="114"/>
    </location>
</feature>
<reference evidence="1 2" key="1">
    <citation type="journal article" date="2018" name="Biotechnol. Biofuels">
        <title>Integrative visual omics of the white-rot fungus Polyporus brumalis exposes the biotechnological potential of its oxidative enzymes for delignifying raw plant biomass.</title>
        <authorList>
            <person name="Miyauchi S."/>
            <person name="Rancon A."/>
            <person name="Drula E."/>
            <person name="Hage H."/>
            <person name="Chaduli D."/>
            <person name="Favel A."/>
            <person name="Grisel S."/>
            <person name="Henrissat B."/>
            <person name="Herpoel-Gimbert I."/>
            <person name="Ruiz-Duenas F.J."/>
            <person name="Chevret D."/>
            <person name="Hainaut M."/>
            <person name="Lin J."/>
            <person name="Wang M."/>
            <person name="Pangilinan J."/>
            <person name="Lipzen A."/>
            <person name="Lesage-Meessen L."/>
            <person name="Navarro D."/>
            <person name="Riley R."/>
            <person name="Grigoriev I.V."/>
            <person name="Zhou S."/>
            <person name="Raouche S."/>
            <person name="Rosso M.N."/>
        </authorList>
    </citation>
    <scope>NUCLEOTIDE SEQUENCE [LARGE SCALE GENOMIC DNA]</scope>
    <source>
        <strain evidence="1 2">BRFM 1820</strain>
    </source>
</reference>
<name>A0A371DSB7_9APHY</name>
<accession>A0A371DSB7</accession>
<proteinExistence type="predicted"/>
<evidence type="ECO:0008006" key="3">
    <source>
        <dbReference type="Google" id="ProtNLM"/>
    </source>
</evidence>
<protein>
    <recommendedName>
        <fullName evidence="3">DUF4050 domain-containing protein</fullName>
    </recommendedName>
</protein>
<gene>
    <name evidence="1" type="ORF">OH76DRAFT_1319008</name>
</gene>
<feature type="non-terminal residue" evidence="1">
    <location>
        <position position="1"/>
    </location>
</feature>
<dbReference type="EMBL" id="KZ857382">
    <property type="protein sequence ID" value="RDX55432.1"/>
    <property type="molecule type" value="Genomic_DNA"/>
</dbReference>
<organism evidence="1 2">
    <name type="scientific">Lentinus brumalis</name>
    <dbReference type="NCBI Taxonomy" id="2498619"/>
    <lineage>
        <taxon>Eukaryota</taxon>
        <taxon>Fungi</taxon>
        <taxon>Dikarya</taxon>
        <taxon>Basidiomycota</taxon>
        <taxon>Agaricomycotina</taxon>
        <taxon>Agaricomycetes</taxon>
        <taxon>Polyporales</taxon>
        <taxon>Polyporaceae</taxon>
        <taxon>Lentinus</taxon>
    </lineage>
</organism>
<dbReference type="OrthoDB" id="3366194at2759"/>
<sequence length="114" mass="12529">SPYQERLAAAELPPPGPDYFAARRALWLAPGEAPSRPTEANSSRRRLETLLATPDALEDDVIWQTGVDRVWRGLLGGARLKHPLPLTLVLKILQAGWIREGTWPKGAIAPDSDD</sequence>
<evidence type="ECO:0000313" key="1">
    <source>
        <dbReference type="EMBL" id="RDX55432.1"/>
    </source>
</evidence>
<dbReference type="Proteomes" id="UP000256964">
    <property type="component" value="Unassembled WGS sequence"/>
</dbReference>
<dbReference type="AlphaFoldDB" id="A0A371DSB7"/>
<evidence type="ECO:0000313" key="2">
    <source>
        <dbReference type="Proteomes" id="UP000256964"/>
    </source>
</evidence>